<organism evidence="2 3">
    <name type="scientific">Caulobacter segnis</name>
    <dbReference type="NCBI Taxonomy" id="88688"/>
    <lineage>
        <taxon>Bacteria</taxon>
        <taxon>Pseudomonadati</taxon>
        <taxon>Pseudomonadota</taxon>
        <taxon>Alphaproteobacteria</taxon>
        <taxon>Caulobacterales</taxon>
        <taxon>Caulobacteraceae</taxon>
        <taxon>Caulobacter</taxon>
    </lineage>
</organism>
<dbReference type="AlphaFoldDB" id="A0A2W5V8D5"/>
<dbReference type="PANTHER" id="PTHR46825:SF15">
    <property type="entry name" value="BETA-LACTAMASE-RELATED DOMAIN-CONTAINING PROTEIN"/>
    <property type="match status" value="1"/>
</dbReference>
<proteinExistence type="predicted"/>
<dbReference type="InterPro" id="IPR050491">
    <property type="entry name" value="AmpC-like"/>
</dbReference>
<dbReference type="Proteomes" id="UP000249393">
    <property type="component" value="Unassembled WGS sequence"/>
</dbReference>
<protein>
    <submittedName>
        <fullName evidence="2">Penicillin-binding protein</fullName>
    </submittedName>
</protein>
<name>A0A2W5V8D5_9CAUL</name>
<dbReference type="RefSeq" id="WP_304279672.1">
    <property type="nucleotide sequence ID" value="NZ_QFQZ01000050.1"/>
</dbReference>
<comment type="caution">
    <text evidence="2">The sequence shown here is derived from an EMBL/GenBank/DDBJ whole genome shotgun (WGS) entry which is preliminary data.</text>
</comment>
<dbReference type="InterPro" id="IPR012338">
    <property type="entry name" value="Beta-lactam/transpept-like"/>
</dbReference>
<gene>
    <name evidence="2" type="ORF">DI526_15125</name>
</gene>
<dbReference type="Pfam" id="PF00144">
    <property type="entry name" value="Beta-lactamase"/>
    <property type="match status" value="1"/>
</dbReference>
<sequence length="483" mass="51797">MSIAAFFTIALLATSPEAKDIDAFVRKAMDRVAVTPGLSVAVVKGPDVVMTAGYGVADVSQGDAVDADTGFYIASATKAFTALSIAAMAERGELALDAPLETWTGKSPLPADVAASTSLNDLLSHRSGLKNEPIAFRAAYSGVHTPRLMSALLAETRRSQPSGTFRYTNTGYNLATTLIEDRFGRGWRAMVDKAVLVPAGMTHTTSRIDQARRTMRVAVGHTPGPDGRMVPSPLQKTDATMQSAGGLVSTARDMARWLEVQLNDGVVDGHRVFPPGLVASTHRSLVAQQTTFGPYVRNGYGLGWQIGRYGDEVLIHHFGNFAGSRAHVSFMPQRGLGVAVMANEDAVAGELVDLVADYVYDRFAGRADIETHYDAELAALVARRDKRLKGLAVSRAERAARPWSLRAPTRTYTGAYENPAMGRIDVVEHDGRLVVKAGALASAAEAAADPESVRVELIPLTGQIVRFEAPGKLLYDGQTYVRR</sequence>
<dbReference type="SUPFAM" id="SSF56601">
    <property type="entry name" value="beta-lactamase/transpeptidase-like"/>
    <property type="match status" value="1"/>
</dbReference>
<evidence type="ECO:0000259" key="1">
    <source>
        <dbReference type="Pfam" id="PF00144"/>
    </source>
</evidence>
<dbReference type="InterPro" id="IPR001466">
    <property type="entry name" value="Beta-lactam-related"/>
</dbReference>
<dbReference type="PANTHER" id="PTHR46825">
    <property type="entry name" value="D-ALANYL-D-ALANINE-CARBOXYPEPTIDASE/ENDOPEPTIDASE AMPH"/>
    <property type="match status" value="1"/>
</dbReference>
<feature type="domain" description="Beta-lactamase-related" evidence="1">
    <location>
        <begin position="25"/>
        <end position="346"/>
    </location>
</feature>
<evidence type="ECO:0000313" key="2">
    <source>
        <dbReference type="EMBL" id="PZR32946.1"/>
    </source>
</evidence>
<dbReference type="EMBL" id="QFQZ01000050">
    <property type="protein sequence ID" value="PZR32946.1"/>
    <property type="molecule type" value="Genomic_DNA"/>
</dbReference>
<reference evidence="2 3" key="1">
    <citation type="submission" date="2017-08" db="EMBL/GenBank/DDBJ databases">
        <title>Infants hospitalized years apart are colonized by the same room-sourced microbial strains.</title>
        <authorList>
            <person name="Brooks B."/>
            <person name="Olm M.R."/>
            <person name="Firek B.A."/>
            <person name="Baker R."/>
            <person name="Thomas B.C."/>
            <person name="Morowitz M.J."/>
            <person name="Banfield J.F."/>
        </authorList>
    </citation>
    <scope>NUCLEOTIDE SEQUENCE [LARGE SCALE GENOMIC DNA]</scope>
    <source>
        <strain evidence="2">S2_003_000_R2_4</strain>
    </source>
</reference>
<accession>A0A2W5V8D5</accession>
<dbReference type="Gene3D" id="3.40.710.10">
    <property type="entry name" value="DD-peptidase/beta-lactamase superfamily"/>
    <property type="match status" value="1"/>
</dbReference>
<evidence type="ECO:0000313" key="3">
    <source>
        <dbReference type="Proteomes" id="UP000249393"/>
    </source>
</evidence>